<dbReference type="Gene3D" id="1.10.10.10">
    <property type="entry name" value="Winged helix-like DNA-binding domain superfamily/Winged helix DNA-binding domain"/>
    <property type="match status" value="2"/>
</dbReference>
<protein>
    <submittedName>
        <fullName evidence="1">Transposase</fullName>
    </submittedName>
</protein>
<dbReference type="EMBL" id="CP045068">
    <property type="protein sequence ID" value="QFQ92761.1"/>
    <property type="molecule type" value="Genomic_DNA"/>
</dbReference>
<dbReference type="GO" id="GO:0043565">
    <property type="term" value="F:sequence-specific DNA binding"/>
    <property type="evidence" value="ECO:0007669"/>
    <property type="project" value="InterPro"/>
</dbReference>
<name>A0A5P8JVR3_9LACO</name>
<evidence type="ECO:0000313" key="2">
    <source>
        <dbReference type="Proteomes" id="UP000388452"/>
    </source>
</evidence>
<reference evidence="1 2" key="1">
    <citation type="submission" date="2019-10" db="EMBL/GenBank/DDBJ databases">
        <title>Genome sequencing of Lactobacillus manihotivorans.</title>
        <authorList>
            <person name="Kim K."/>
        </authorList>
    </citation>
    <scope>NUCLEOTIDE SEQUENCE [LARGE SCALE GENOMIC DNA]</scope>
    <source>
        <strain evidence="1 2">LM010</strain>
    </source>
</reference>
<organism evidence="1 2">
    <name type="scientific">Lacticaseibacillus manihotivorans</name>
    <dbReference type="NCBI Taxonomy" id="88233"/>
    <lineage>
        <taxon>Bacteria</taxon>
        <taxon>Bacillati</taxon>
        <taxon>Bacillota</taxon>
        <taxon>Bacilli</taxon>
        <taxon>Lactobacillales</taxon>
        <taxon>Lactobacillaceae</taxon>
        <taxon>Lacticaseibacillus</taxon>
    </lineage>
</organism>
<dbReference type="SUPFAM" id="SSF48295">
    <property type="entry name" value="TrpR-like"/>
    <property type="match status" value="2"/>
</dbReference>
<dbReference type="InterPro" id="IPR010921">
    <property type="entry name" value="Trp_repressor/repl_initiator"/>
</dbReference>
<dbReference type="InterPro" id="IPR052057">
    <property type="entry name" value="IS150/IS1296_orfA-like"/>
</dbReference>
<dbReference type="AlphaFoldDB" id="A0A5P8JVR3"/>
<evidence type="ECO:0000313" key="1">
    <source>
        <dbReference type="EMBL" id="QFQ92761.1"/>
    </source>
</evidence>
<sequence length="106" mass="12094">MRQWSHYTIEEKRSAVLAIINGQTARAVEKATSIDHHLLAAWVRAYQQDGEQAFVPYRRSRRYPAELKAQVVAEYQMGGTSLRKLCVKYNISNPGLCAKWVSQAVQ</sequence>
<dbReference type="RefSeq" id="WP_054716532.1">
    <property type="nucleotide sequence ID" value="NZ_CP045068.1"/>
</dbReference>
<dbReference type="Proteomes" id="UP000388452">
    <property type="component" value="Chromosome"/>
</dbReference>
<dbReference type="PANTHER" id="PTHR33795">
    <property type="entry name" value="INSERTION ELEMENT IS150 PROTEIN INSJ"/>
    <property type="match status" value="1"/>
</dbReference>
<gene>
    <name evidence="1" type="ORF">LM010_15800</name>
</gene>
<dbReference type="InterPro" id="IPR036388">
    <property type="entry name" value="WH-like_DNA-bd_sf"/>
</dbReference>
<accession>A0A5P8JVR3</accession>
<proteinExistence type="predicted"/>
<dbReference type="PANTHER" id="PTHR33795:SF1">
    <property type="entry name" value="INSERTION ELEMENT IS150 PROTEIN INSJ"/>
    <property type="match status" value="1"/>
</dbReference>